<evidence type="ECO:0000256" key="2">
    <source>
        <dbReference type="ARBA" id="ARBA00007935"/>
    </source>
</evidence>
<keyword evidence="4" id="KW-1003">Cell membrane</keyword>
<comment type="similarity">
    <text evidence="2">Belongs to the binding-protein-dependent transport system permease family. FecCD subfamily.</text>
</comment>
<evidence type="ECO:0000313" key="9">
    <source>
        <dbReference type="EMBL" id="GAB79313.1"/>
    </source>
</evidence>
<dbReference type="SUPFAM" id="SSF81345">
    <property type="entry name" value="ABC transporter involved in vitamin B12 uptake, BtuC"/>
    <property type="match status" value="1"/>
</dbReference>
<evidence type="ECO:0000256" key="1">
    <source>
        <dbReference type="ARBA" id="ARBA00004651"/>
    </source>
</evidence>
<dbReference type="eggNOG" id="COG4779">
    <property type="taxonomic scope" value="Bacteria"/>
</dbReference>
<accession>K6VAP0</accession>
<dbReference type="PANTHER" id="PTHR30472:SF24">
    <property type="entry name" value="FERRIC ENTEROBACTIN TRANSPORT SYSTEM PERMEASE PROTEIN FEPG"/>
    <property type="match status" value="1"/>
</dbReference>
<dbReference type="GO" id="GO:0005886">
    <property type="term" value="C:plasma membrane"/>
    <property type="evidence" value="ECO:0007669"/>
    <property type="project" value="UniProtKB-SubCell"/>
</dbReference>
<feature type="transmembrane region" description="Helical" evidence="8">
    <location>
        <begin position="253"/>
        <end position="281"/>
    </location>
</feature>
<feature type="transmembrane region" description="Helical" evidence="8">
    <location>
        <begin position="64"/>
        <end position="91"/>
    </location>
</feature>
<evidence type="ECO:0000256" key="5">
    <source>
        <dbReference type="ARBA" id="ARBA00022692"/>
    </source>
</evidence>
<evidence type="ECO:0000256" key="7">
    <source>
        <dbReference type="ARBA" id="ARBA00023136"/>
    </source>
</evidence>
<dbReference type="GO" id="GO:0033214">
    <property type="term" value="P:siderophore-iron import into cell"/>
    <property type="evidence" value="ECO:0007669"/>
    <property type="project" value="TreeGrafter"/>
</dbReference>
<evidence type="ECO:0000256" key="4">
    <source>
        <dbReference type="ARBA" id="ARBA00022475"/>
    </source>
</evidence>
<evidence type="ECO:0000313" key="10">
    <source>
        <dbReference type="Proteomes" id="UP000008495"/>
    </source>
</evidence>
<dbReference type="STRING" id="100225.SAMN05421595_2623"/>
<dbReference type="EMBL" id="BAGZ01000022">
    <property type="protein sequence ID" value="GAB79313.1"/>
    <property type="molecule type" value="Genomic_DNA"/>
</dbReference>
<protein>
    <submittedName>
        <fullName evidence="9">Putative iron siderophore ABC transporter permease protein</fullName>
    </submittedName>
</protein>
<feature type="transmembrane region" description="Helical" evidence="8">
    <location>
        <begin position="103"/>
        <end position="126"/>
    </location>
</feature>
<keyword evidence="10" id="KW-1185">Reference proteome</keyword>
<comment type="subcellular location">
    <subcellularLocation>
        <location evidence="1">Cell membrane</location>
        <topology evidence="1">Multi-pass membrane protein</topology>
    </subcellularLocation>
</comment>
<feature type="transmembrane region" description="Helical" evidence="8">
    <location>
        <begin position="317"/>
        <end position="340"/>
    </location>
</feature>
<dbReference type="PANTHER" id="PTHR30472">
    <property type="entry name" value="FERRIC ENTEROBACTIN TRANSPORT SYSTEM PERMEASE PROTEIN"/>
    <property type="match status" value="1"/>
</dbReference>
<comment type="caution">
    <text evidence="9">The sequence shown here is derived from an EMBL/GenBank/DDBJ whole genome shotgun (WGS) entry which is preliminary data.</text>
</comment>
<feature type="transmembrane region" description="Helical" evidence="8">
    <location>
        <begin position="162"/>
        <end position="182"/>
    </location>
</feature>
<dbReference type="OrthoDB" id="4455417at2"/>
<feature type="transmembrane region" description="Helical" evidence="8">
    <location>
        <begin position="23"/>
        <end position="44"/>
    </location>
</feature>
<sequence length="350" mass="34813">MSTVRTTDGYTSRTHRARHRRNLAAAVLIATTAALTTLGIGAVTVPPDQVVAALLGFADPQTTLVVAVLRLPRVLVGLAVGAALGLAGALTQTVTRNPLASPGIIGVTSGASVGAVAVAMAVGSAGGVSGPWAALGMPTAAAIGAVTATFTVITVARTPERVVLVGVGMTVAAQSLVAWMLTWGNAQDAARATTWLTGSLGGSGWTLLLPVLVVLLLAVPVVGSIDRDLAVIPLGDDLAAGLGVAVTRVRWTALLTAAVLAAAAVAAAGPIAFVGLVAPRLAARLWETPRPPALGSAACGAALVSLSDLLARNLFTWAGIGVIELPVGIVTAAVGGIYLVSLLTSRRITA</sequence>
<keyword evidence="5 8" id="KW-0812">Transmembrane</keyword>
<dbReference type="Gene3D" id="1.10.3470.10">
    <property type="entry name" value="ABC transporter involved in vitamin B12 uptake, BtuC"/>
    <property type="match status" value="1"/>
</dbReference>
<dbReference type="Pfam" id="PF01032">
    <property type="entry name" value="FecCD"/>
    <property type="match status" value="1"/>
</dbReference>
<dbReference type="AlphaFoldDB" id="K6VAP0"/>
<keyword evidence="3" id="KW-0813">Transport</keyword>
<dbReference type="GO" id="GO:0022857">
    <property type="term" value="F:transmembrane transporter activity"/>
    <property type="evidence" value="ECO:0007669"/>
    <property type="project" value="InterPro"/>
</dbReference>
<reference evidence="9 10" key="1">
    <citation type="submission" date="2012-08" db="EMBL/GenBank/DDBJ databases">
        <title>Whole genome shotgun sequence of Austwickia chelonae NBRC 105200.</title>
        <authorList>
            <person name="Yoshida I."/>
            <person name="Hosoyama A."/>
            <person name="Tsuchikane K."/>
            <person name="Katsumata H."/>
            <person name="Ando Y."/>
            <person name="Ohji S."/>
            <person name="Hamada M."/>
            <person name="Tamura T."/>
            <person name="Yamazoe A."/>
            <person name="Yamazaki S."/>
            <person name="Fujita N."/>
        </authorList>
    </citation>
    <scope>NUCLEOTIDE SEQUENCE [LARGE SCALE GENOMIC DNA]</scope>
    <source>
        <strain evidence="9 10">NBRC 105200</strain>
    </source>
</reference>
<evidence type="ECO:0000256" key="3">
    <source>
        <dbReference type="ARBA" id="ARBA00022448"/>
    </source>
</evidence>
<dbReference type="Proteomes" id="UP000008495">
    <property type="component" value="Unassembled WGS sequence"/>
</dbReference>
<keyword evidence="7 8" id="KW-0472">Membrane</keyword>
<dbReference type="InterPro" id="IPR037294">
    <property type="entry name" value="ABC_BtuC-like"/>
</dbReference>
<evidence type="ECO:0000256" key="8">
    <source>
        <dbReference type="SAM" id="Phobius"/>
    </source>
</evidence>
<dbReference type="InterPro" id="IPR000522">
    <property type="entry name" value="ABC_transptr_permease_BtuC"/>
</dbReference>
<feature type="transmembrane region" description="Helical" evidence="8">
    <location>
        <begin position="132"/>
        <end position="155"/>
    </location>
</feature>
<gene>
    <name evidence="9" type="ORF">AUCHE_22_00830</name>
</gene>
<organism evidence="9 10">
    <name type="scientific">Austwickia chelonae NBRC 105200</name>
    <dbReference type="NCBI Taxonomy" id="1184607"/>
    <lineage>
        <taxon>Bacteria</taxon>
        <taxon>Bacillati</taxon>
        <taxon>Actinomycetota</taxon>
        <taxon>Actinomycetes</taxon>
        <taxon>Micrococcales</taxon>
        <taxon>Dermatophilaceae</taxon>
        <taxon>Austwickia</taxon>
    </lineage>
</organism>
<evidence type="ECO:0000256" key="6">
    <source>
        <dbReference type="ARBA" id="ARBA00022989"/>
    </source>
</evidence>
<proteinExistence type="inferred from homology"/>
<name>K6VAP0_9MICO</name>
<keyword evidence="6 8" id="KW-1133">Transmembrane helix</keyword>
<dbReference type="RefSeq" id="WP_006504071.1">
    <property type="nucleotide sequence ID" value="NZ_BAGZ01000022.1"/>
</dbReference>
<feature type="transmembrane region" description="Helical" evidence="8">
    <location>
        <begin position="202"/>
        <end position="222"/>
    </location>
</feature>